<evidence type="ECO:0000313" key="4">
    <source>
        <dbReference type="Proteomes" id="UP000887013"/>
    </source>
</evidence>
<accession>A0A8X6U8U4</accession>
<organism evidence="3 4">
    <name type="scientific">Nephila pilipes</name>
    <name type="common">Giant wood spider</name>
    <name type="synonym">Nephila maculata</name>
    <dbReference type="NCBI Taxonomy" id="299642"/>
    <lineage>
        <taxon>Eukaryota</taxon>
        <taxon>Metazoa</taxon>
        <taxon>Ecdysozoa</taxon>
        <taxon>Arthropoda</taxon>
        <taxon>Chelicerata</taxon>
        <taxon>Arachnida</taxon>
        <taxon>Araneae</taxon>
        <taxon>Araneomorphae</taxon>
        <taxon>Entelegynae</taxon>
        <taxon>Araneoidea</taxon>
        <taxon>Nephilidae</taxon>
        <taxon>Nephila</taxon>
    </lineage>
</organism>
<keyword evidence="1" id="KW-0175">Coiled coil</keyword>
<feature type="coiled-coil region" evidence="1">
    <location>
        <begin position="239"/>
        <end position="287"/>
    </location>
</feature>
<feature type="region of interest" description="Disordered" evidence="2">
    <location>
        <begin position="545"/>
        <end position="564"/>
    </location>
</feature>
<evidence type="ECO:0000313" key="3">
    <source>
        <dbReference type="EMBL" id="GFU04446.1"/>
    </source>
</evidence>
<name>A0A8X6U8U4_NEPPI</name>
<feature type="compositionally biased region" description="Basic and acidic residues" evidence="2">
    <location>
        <begin position="552"/>
        <end position="564"/>
    </location>
</feature>
<feature type="non-terminal residue" evidence="3">
    <location>
        <position position="564"/>
    </location>
</feature>
<protein>
    <submittedName>
        <fullName evidence="3">Uncharacterized protein</fullName>
    </submittedName>
</protein>
<evidence type="ECO:0000256" key="1">
    <source>
        <dbReference type="SAM" id="Coils"/>
    </source>
</evidence>
<evidence type="ECO:0000256" key="2">
    <source>
        <dbReference type="SAM" id="MobiDB-lite"/>
    </source>
</evidence>
<dbReference type="OrthoDB" id="264785at2759"/>
<gene>
    <name evidence="3" type="primary">AVEN_18372_1</name>
    <name evidence="3" type="ORF">NPIL_647401</name>
</gene>
<comment type="caution">
    <text evidence="3">The sequence shown here is derived from an EMBL/GenBank/DDBJ whole genome shotgun (WGS) entry which is preliminary data.</text>
</comment>
<proteinExistence type="predicted"/>
<feature type="coiled-coil region" evidence="1">
    <location>
        <begin position="374"/>
        <end position="462"/>
    </location>
</feature>
<reference evidence="3" key="1">
    <citation type="submission" date="2020-08" db="EMBL/GenBank/DDBJ databases">
        <title>Multicomponent nature underlies the extraordinary mechanical properties of spider dragline silk.</title>
        <authorList>
            <person name="Kono N."/>
            <person name="Nakamura H."/>
            <person name="Mori M."/>
            <person name="Yoshida Y."/>
            <person name="Ohtoshi R."/>
            <person name="Malay A.D."/>
            <person name="Moran D.A.P."/>
            <person name="Tomita M."/>
            <person name="Numata K."/>
            <person name="Arakawa K."/>
        </authorList>
    </citation>
    <scope>NUCLEOTIDE SEQUENCE</scope>
</reference>
<dbReference type="Proteomes" id="UP000887013">
    <property type="component" value="Unassembled WGS sequence"/>
</dbReference>
<sequence>MDKKWKTLKSDETERNELKFVIATLRELIKNSAFSKQRKSLEDIQKIIEKSFENERKLNTKCLRQQSEIAANTSKIKAAIQLSEEDKNTIDTLQEELEKAWKIAADLRSERSKSKQACSPVCEERSNPKDLLQNNALIQSLQRKISNFDEAEKMWASEKQVLQNDLDIRTKQSENFKVEVQQLQQQINNMNSIVSAKDKTIKQLETDVKFIEELNKRKELGRGDPDVSLTEIESNKLQIFELEEEIFNQEKSIEELTNENRLKTARLEELEREITTLKKSNELLTEKKYSDLLQMERINKEQENKCMEKSHKNIGRLLDKSVKKENEISIKLQLLELNLEEKINLLFSTQNDNRILRSTLHEKTELCKLLKGKCHALEEEIHKILITVKELENLRNKHVSVMGRLENENYKLTKDLAIYENQKYPEKIKCLENELLLAKENIERTNNSLNDCNQEMDKLRIIFAECRSLLKDSLQIIGSVHSNYETNNKTGLEFNPDNLISNPKHHNIQIFALTLKEKIKNLAEYCKELMVDKYKLLDEVEHHKSSRNSTMIEKETKSTETDAT</sequence>
<dbReference type="AlphaFoldDB" id="A0A8X6U8U4"/>
<keyword evidence="4" id="KW-1185">Reference proteome</keyword>
<dbReference type="EMBL" id="BMAW01123691">
    <property type="protein sequence ID" value="GFU04446.1"/>
    <property type="molecule type" value="Genomic_DNA"/>
</dbReference>